<dbReference type="Pfam" id="PF00175">
    <property type="entry name" value="NAD_binding_1"/>
    <property type="match status" value="1"/>
</dbReference>
<dbReference type="GO" id="GO:0005741">
    <property type="term" value="C:mitochondrial outer membrane"/>
    <property type="evidence" value="ECO:0007669"/>
    <property type="project" value="UniProtKB-SubCell"/>
</dbReference>
<dbReference type="InterPro" id="IPR001834">
    <property type="entry name" value="CBR-like"/>
</dbReference>
<evidence type="ECO:0000256" key="17">
    <source>
        <dbReference type="RuleBase" id="RU361226"/>
    </source>
</evidence>
<evidence type="ECO:0000256" key="2">
    <source>
        <dbReference type="ARBA" id="ARBA00004294"/>
    </source>
</evidence>
<feature type="transmembrane region" description="Helical" evidence="18">
    <location>
        <begin position="77"/>
        <end position="100"/>
    </location>
</feature>
<feature type="binding site" evidence="16">
    <location>
        <position position="181"/>
    </location>
    <ligand>
        <name>FAD</name>
        <dbReference type="ChEBI" id="CHEBI:57692"/>
    </ligand>
</feature>
<dbReference type="AlphaFoldDB" id="A0A8H5D9H7"/>
<evidence type="ECO:0000256" key="4">
    <source>
        <dbReference type="ARBA" id="ARBA00006105"/>
    </source>
</evidence>
<keyword evidence="8 16" id="KW-0274">FAD</keyword>
<dbReference type="InterPro" id="IPR039261">
    <property type="entry name" value="FNR_nucleotide-bd"/>
</dbReference>
<dbReference type="PRINTS" id="PR00371">
    <property type="entry name" value="FPNCR"/>
</dbReference>
<keyword evidence="7" id="KW-1000">Mitochondrion outer membrane</keyword>
<comment type="catalytic activity">
    <reaction evidence="15">
        <text>2 Fe(3+)-[Dph3] + NADH = 2 Fe(2+)-[Dph3] + NAD(+) + H(+)</text>
        <dbReference type="Rhea" id="RHEA:71231"/>
        <dbReference type="Rhea" id="RHEA-COMP:18002"/>
        <dbReference type="Rhea" id="RHEA-COMP:18003"/>
        <dbReference type="ChEBI" id="CHEBI:15378"/>
        <dbReference type="ChEBI" id="CHEBI:29033"/>
        <dbReference type="ChEBI" id="CHEBI:29034"/>
        <dbReference type="ChEBI" id="CHEBI:57540"/>
        <dbReference type="ChEBI" id="CHEBI:57945"/>
        <dbReference type="ChEBI" id="CHEBI:83228"/>
    </reaction>
    <physiologicalReaction direction="left-to-right" evidence="15">
        <dbReference type="Rhea" id="RHEA:71232"/>
    </physiologicalReaction>
</comment>
<dbReference type="Pfam" id="PF00970">
    <property type="entry name" value="FAD_binding_6"/>
    <property type="match status" value="1"/>
</dbReference>
<dbReference type="InterPro" id="IPR008333">
    <property type="entry name" value="Cbr1-like_FAD-bd_dom"/>
</dbReference>
<evidence type="ECO:0000313" key="20">
    <source>
        <dbReference type="EMBL" id="KAF5356074.1"/>
    </source>
</evidence>
<dbReference type="EMBL" id="JAACJO010000007">
    <property type="protein sequence ID" value="KAF5356074.1"/>
    <property type="molecule type" value="Genomic_DNA"/>
</dbReference>
<name>A0A8H5D9H7_9AGAR</name>
<dbReference type="SUPFAM" id="SSF52343">
    <property type="entry name" value="Ferredoxin reductase-like, C-terminal NADP-linked domain"/>
    <property type="match status" value="1"/>
</dbReference>
<keyword evidence="9 18" id="KW-1133">Transmembrane helix</keyword>
<evidence type="ECO:0000256" key="11">
    <source>
        <dbReference type="ARBA" id="ARBA00023027"/>
    </source>
</evidence>
<organism evidence="20 21">
    <name type="scientific">Leucocoprinus leucothites</name>
    <dbReference type="NCBI Taxonomy" id="201217"/>
    <lineage>
        <taxon>Eukaryota</taxon>
        <taxon>Fungi</taxon>
        <taxon>Dikarya</taxon>
        <taxon>Basidiomycota</taxon>
        <taxon>Agaricomycotina</taxon>
        <taxon>Agaricomycetes</taxon>
        <taxon>Agaricomycetidae</taxon>
        <taxon>Agaricales</taxon>
        <taxon>Agaricineae</taxon>
        <taxon>Agaricaceae</taxon>
        <taxon>Leucocoprinus</taxon>
    </lineage>
</organism>
<evidence type="ECO:0000256" key="3">
    <source>
        <dbReference type="ARBA" id="ARBA00005156"/>
    </source>
</evidence>
<dbReference type="OrthoDB" id="432685at2759"/>
<feature type="transmembrane region" description="Helical" evidence="18">
    <location>
        <begin position="7"/>
        <end position="28"/>
    </location>
</feature>
<dbReference type="Proteomes" id="UP000559027">
    <property type="component" value="Unassembled WGS sequence"/>
</dbReference>
<dbReference type="PRINTS" id="PR00406">
    <property type="entry name" value="CYTB5RDTASE"/>
</dbReference>
<dbReference type="CDD" id="cd06183">
    <property type="entry name" value="cyt_b5_reduct_like"/>
    <property type="match status" value="1"/>
</dbReference>
<dbReference type="PANTHER" id="PTHR19370:SF184">
    <property type="entry name" value="NADH-CYTOCHROME B5 REDUCTASE-LIKE"/>
    <property type="match status" value="1"/>
</dbReference>
<dbReference type="PROSITE" id="PS51384">
    <property type="entry name" value="FAD_FR"/>
    <property type="match status" value="1"/>
</dbReference>
<comment type="similarity">
    <text evidence="4 17">Belongs to the flavoprotein pyridine nucleotide cytochrome reductase family.</text>
</comment>
<dbReference type="FunFam" id="2.40.30.10:FF:000032">
    <property type="entry name" value="NADH-cytochrome b5 reductase"/>
    <property type="match status" value="1"/>
</dbReference>
<keyword evidence="12" id="KW-0496">Mitochondrion</keyword>
<proteinExistence type="inferred from homology"/>
<comment type="caution">
    <text evidence="20">The sequence shown here is derived from an EMBL/GenBank/DDBJ whole genome shotgun (WGS) entry which is preliminary data.</text>
</comment>
<feature type="binding site" evidence="16">
    <location>
        <position position="183"/>
    </location>
    <ligand>
        <name>FAD</name>
        <dbReference type="ChEBI" id="CHEBI:57692"/>
    </ligand>
</feature>
<evidence type="ECO:0000256" key="8">
    <source>
        <dbReference type="ARBA" id="ARBA00022827"/>
    </source>
</evidence>
<evidence type="ECO:0000256" key="16">
    <source>
        <dbReference type="PIRSR" id="PIRSR601834-1"/>
    </source>
</evidence>
<keyword evidence="21" id="KW-1185">Reference proteome</keyword>
<comment type="cofactor">
    <cofactor evidence="1 16 17">
        <name>FAD</name>
        <dbReference type="ChEBI" id="CHEBI:57692"/>
    </cofactor>
</comment>
<dbReference type="InterPro" id="IPR001433">
    <property type="entry name" value="OxRdtase_FAD/NAD-bd"/>
</dbReference>
<evidence type="ECO:0000259" key="19">
    <source>
        <dbReference type="PROSITE" id="PS51384"/>
    </source>
</evidence>
<evidence type="ECO:0000256" key="5">
    <source>
        <dbReference type="ARBA" id="ARBA00022630"/>
    </source>
</evidence>
<protein>
    <recommendedName>
        <fullName evidence="17">NADH-cytochrome b5 reductase</fullName>
        <ecNumber evidence="17">1.6.2.2</ecNumber>
    </recommendedName>
</protein>
<feature type="binding site" evidence="16">
    <location>
        <position position="191"/>
    </location>
    <ligand>
        <name>FAD</name>
        <dbReference type="ChEBI" id="CHEBI:57692"/>
    </ligand>
</feature>
<dbReference type="EC" id="1.6.2.2" evidence="17"/>
<dbReference type="SUPFAM" id="SSF63380">
    <property type="entry name" value="Riboflavin synthase domain-like"/>
    <property type="match status" value="1"/>
</dbReference>
<evidence type="ECO:0000256" key="7">
    <source>
        <dbReference type="ARBA" id="ARBA00022787"/>
    </source>
</evidence>
<evidence type="ECO:0000256" key="13">
    <source>
        <dbReference type="ARBA" id="ARBA00023136"/>
    </source>
</evidence>
<keyword evidence="13 18" id="KW-0472">Membrane</keyword>
<dbReference type="Gene3D" id="2.40.30.10">
    <property type="entry name" value="Translation factors"/>
    <property type="match status" value="1"/>
</dbReference>
<evidence type="ECO:0000256" key="6">
    <source>
        <dbReference type="ARBA" id="ARBA00022692"/>
    </source>
</evidence>
<evidence type="ECO:0000256" key="10">
    <source>
        <dbReference type="ARBA" id="ARBA00023002"/>
    </source>
</evidence>
<sequence length="398" mass="43889">MPNRYQIAFLTSTFVSFFSLFFLSRFLLRLLADAGYDPSRIILIGLPDNSPPKPKPGMAFLNELRSVTLPVVGETDLVQAFTSPVFFASVVVLAGTAYFISQTGKSKVLNPNEWQEFPLQEKIKISPNTAIYRFKLPRSQDILGLPIGQHVSVSAEINGKLVARSYTPVSSDNDQGKFELLVKSYEKGNISRIFAGLKIGDKIRVKGPKGNFVYTPGLCDHFSMIAGGTGITPMVQIIRAVLRNPADKTTITLIYANVNQEDILIKDDLEELVSQHGSQFKIYYVLNNPPPGWKGGVGFVTKDHIKEHLQNPNTSNSKLLICGPPPMVAAMKKNLEELSFPTPNTISKLHDKVSVNPMPITPSVKTEPDAFSSPGLCLLICDDRGPIRSLTFTSLHDR</sequence>
<comment type="catalytic activity">
    <reaction evidence="14 17">
        <text>2 Fe(III)-[cytochrome b5] + NADH = 2 Fe(II)-[cytochrome b5] + NAD(+) + H(+)</text>
        <dbReference type="Rhea" id="RHEA:46680"/>
        <dbReference type="Rhea" id="RHEA-COMP:10438"/>
        <dbReference type="Rhea" id="RHEA-COMP:10439"/>
        <dbReference type="ChEBI" id="CHEBI:15378"/>
        <dbReference type="ChEBI" id="CHEBI:29033"/>
        <dbReference type="ChEBI" id="CHEBI:29034"/>
        <dbReference type="ChEBI" id="CHEBI:57540"/>
        <dbReference type="ChEBI" id="CHEBI:57945"/>
        <dbReference type="EC" id="1.6.2.2"/>
    </reaction>
</comment>
<keyword evidence="11 17" id="KW-0520">NAD</keyword>
<evidence type="ECO:0000256" key="12">
    <source>
        <dbReference type="ARBA" id="ARBA00023128"/>
    </source>
</evidence>
<evidence type="ECO:0000256" key="15">
    <source>
        <dbReference type="ARBA" id="ARBA00049138"/>
    </source>
</evidence>
<comment type="subcellular location">
    <subcellularLocation>
        <location evidence="2">Mitochondrion outer membrane</location>
    </subcellularLocation>
</comment>
<feature type="binding site" evidence="16">
    <location>
        <position position="166"/>
    </location>
    <ligand>
        <name>FAD</name>
        <dbReference type="ChEBI" id="CHEBI:57692"/>
    </ligand>
</feature>
<accession>A0A8H5D9H7</accession>
<keyword evidence="6 18" id="KW-0812">Transmembrane</keyword>
<dbReference type="Gene3D" id="3.40.50.80">
    <property type="entry name" value="Nucleotide-binding domain of ferredoxin-NADP reductase (FNR) module"/>
    <property type="match status" value="1"/>
</dbReference>
<dbReference type="PANTHER" id="PTHR19370">
    <property type="entry name" value="NADH-CYTOCHROME B5 REDUCTASE"/>
    <property type="match status" value="1"/>
</dbReference>
<feature type="binding site" evidence="16">
    <location>
        <position position="232"/>
    </location>
    <ligand>
        <name>FAD</name>
        <dbReference type="ChEBI" id="CHEBI:57692"/>
    </ligand>
</feature>
<comment type="pathway">
    <text evidence="3">Protein modification; peptidyl-diphthamide biosynthesis.</text>
</comment>
<reference evidence="20 21" key="1">
    <citation type="journal article" date="2020" name="ISME J.">
        <title>Uncovering the hidden diversity of litter-decomposition mechanisms in mushroom-forming fungi.</title>
        <authorList>
            <person name="Floudas D."/>
            <person name="Bentzer J."/>
            <person name="Ahren D."/>
            <person name="Johansson T."/>
            <person name="Persson P."/>
            <person name="Tunlid A."/>
        </authorList>
    </citation>
    <scope>NUCLEOTIDE SEQUENCE [LARGE SCALE GENOMIC DNA]</scope>
    <source>
        <strain evidence="20 21">CBS 146.42</strain>
    </source>
</reference>
<evidence type="ECO:0000256" key="18">
    <source>
        <dbReference type="SAM" id="Phobius"/>
    </source>
</evidence>
<feature type="binding site" evidence="16">
    <location>
        <position position="190"/>
    </location>
    <ligand>
        <name>FAD</name>
        <dbReference type="ChEBI" id="CHEBI:57692"/>
    </ligand>
</feature>
<dbReference type="InterPro" id="IPR001709">
    <property type="entry name" value="Flavoprot_Pyr_Nucl_cyt_Rdtase"/>
</dbReference>
<dbReference type="GO" id="GO:0090524">
    <property type="term" value="F:cytochrome-b5 reductase activity, acting on NADH"/>
    <property type="evidence" value="ECO:0007669"/>
    <property type="project" value="UniProtKB-EC"/>
</dbReference>
<evidence type="ECO:0000313" key="21">
    <source>
        <dbReference type="Proteomes" id="UP000559027"/>
    </source>
</evidence>
<feature type="binding site" evidence="16">
    <location>
        <position position="164"/>
    </location>
    <ligand>
        <name>FAD</name>
        <dbReference type="ChEBI" id="CHEBI:57692"/>
    </ligand>
</feature>
<feature type="domain" description="FAD-binding FR-type" evidence="19">
    <location>
        <begin position="112"/>
        <end position="215"/>
    </location>
</feature>
<gene>
    <name evidence="20" type="ORF">D9756_003924</name>
</gene>
<dbReference type="FunFam" id="3.40.50.80:FF:000019">
    <property type="entry name" value="NADH-cytochrome b5 reductase"/>
    <property type="match status" value="1"/>
</dbReference>
<evidence type="ECO:0000256" key="1">
    <source>
        <dbReference type="ARBA" id="ARBA00001974"/>
    </source>
</evidence>
<evidence type="ECO:0000256" key="9">
    <source>
        <dbReference type="ARBA" id="ARBA00022989"/>
    </source>
</evidence>
<dbReference type="InterPro" id="IPR017938">
    <property type="entry name" value="Riboflavin_synthase-like_b-brl"/>
</dbReference>
<keyword evidence="10 17" id="KW-0560">Oxidoreductase</keyword>
<dbReference type="InterPro" id="IPR017927">
    <property type="entry name" value="FAD-bd_FR_type"/>
</dbReference>
<keyword evidence="5 16" id="KW-0285">Flavoprotein</keyword>
<evidence type="ECO:0000256" key="14">
    <source>
        <dbReference type="ARBA" id="ARBA00047682"/>
    </source>
</evidence>